<name>A0A2C9TZN3_MANES</name>
<evidence type="ECO:0000256" key="1">
    <source>
        <dbReference type="SAM" id="Phobius"/>
    </source>
</evidence>
<evidence type="ECO:0000313" key="2">
    <source>
        <dbReference type="EMBL" id="OAY22738.1"/>
    </source>
</evidence>
<gene>
    <name evidence="2" type="ORF">MANES_18G021900</name>
</gene>
<keyword evidence="1" id="KW-0472">Membrane</keyword>
<feature type="transmembrane region" description="Helical" evidence="1">
    <location>
        <begin position="20"/>
        <end position="39"/>
    </location>
</feature>
<keyword evidence="1" id="KW-0812">Transmembrane</keyword>
<sequence>MNSGSGLVRTSWLKLITGYYISPNLVLSCPVFALLSLACHHVHFPVPIHTQNKWKIYNYFRRNIAKLADGSMHGK</sequence>
<dbReference type="EMBL" id="CM004404">
    <property type="protein sequence ID" value="OAY22738.1"/>
    <property type="molecule type" value="Genomic_DNA"/>
</dbReference>
<protein>
    <submittedName>
        <fullName evidence="2">Uncharacterized protein</fullName>
    </submittedName>
</protein>
<accession>A0A2C9TZN3</accession>
<dbReference type="AlphaFoldDB" id="A0A2C9TZN3"/>
<keyword evidence="1" id="KW-1133">Transmembrane helix</keyword>
<organism evidence="2">
    <name type="scientific">Manihot esculenta</name>
    <name type="common">Cassava</name>
    <name type="synonym">Jatropha manihot</name>
    <dbReference type="NCBI Taxonomy" id="3983"/>
    <lineage>
        <taxon>Eukaryota</taxon>
        <taxon>Viridiplantae</taxon>
        <taxon>Streptophyta</taxon>
        <taxon>Embryophyta</taxon>
        <taxon>Tracheophyta</taxon>
        <taxon>Spermatophyta</taxon>
        <taxon>Magnoliopsida</taxon>
        <taxon>eudicotyledons</taxon>
        <taxon>Gunneridae</taxon>
        <taxon>Pentapetalae</taxon>
        <taxon>rosids</taxon>
        <taxon>fabids</taxon>
        <taxon>Malpighiales</taxon>
        <taxon>Euphorbiaceae</taxon>
        <taxon>Crotonoideae</taxon>
        <taxon>Manihoteae</taxon>
        <taxon>Manihot</taxon>
    </lineage>
</organism>
<reference evidence="2" key="1">
    <citation type="submission" date="2016-02" db="EMBL/GenBank/DDBJ databases">
        <title>WGS assembly of Manihot esculenta.</title>
        <authorList>
            <person name="Bredeson J.V."/>
            <person name="Prochnik S.E."/>
            <person name="Lyons J.B."/>
            <person name="Schmutz J."/>
            <person name="Grimwood J."/>
            <person name="Vrebalov J."/>
            <person name="Bart R.S."/>
            <person name="Amuge T."/>
            <person name="Ferguson M.E."/>
            <person name="Green R."/>
            <person name="Putnam N."/>
            <person name="Stites J."/>
            <person name="Rounsley S."/>
            <person name="Rokhsar D.S."/>
        </authorList>
    </citation>
    <scope>NUCLEOTIDE SEQUENCE [LARGE SCALE GENOMIC DNA]</scope>
    <source>
        <tissue evidence="2">Leaf</tissue>
    </source>
</reference>
<proteinExistence type="predicted"/>